<organism evidence="1 2">
    <name type="scientific">Tetranychus urticae</name>
    <name type="common">Two-spotted spider mite</name>
    <dbReference type="NCBI Taxonomy" id="32264"/>
    <lineage>
        <taxon>Eukaryota</taxon>
        <taxon>Metazoa</taxon>
        <taxon>Ecdysozoa</taxon>
        <taxon>Arthropoda</taxon>
        <taxon>Chelicerata</taxon>
        <taxon>Arachnida</taxon>
        <taxon>Acari</taxon>
        <taxon>Acariformes</taxon>
        <taxon>Trombidiformes</taxon>
        <taxon>Prostigmata</taxon>
        <taxon>Eleutherengona</taxon>
        <taxon>Raphignathae</taxon>
        <taxon>Tetranychoidea</taxon>
        <taxon>Tetranychidae</taxon>
        <taxon>Tetranychus</taxon>
    </lineage>
</organism>
<dbReference type="HOGENOM" id="CLU_3377637_0_0_1"/>
<accession>T1JYI4</accession>
<reference evidence="1" key="2">
    <citation type="submission" date="2015-06" db="UniProtKB">
        <authorList>
            <consortium name="EnsemblMetazoa"/>
        </authorList>
    </citation>
    <scope>IDENTIFICATION</scope>
</reference>
<dbReference type="AlphaFoldDB" id="T1JYI4"/>
<keyword evidence="2" id="KW-1185">Reference proteome</keyword>
<name>T1JYI4_TETUR</name>
<dbReference type="Proteomes" id="UP000015104">
    <property type="component" value="Unassembled WGS sequence"/>
</dbReference>
<reference evidence="2" key="1">
    <citation type="submission" date="2011-08" db="EMBL/GenBank/DDBJ databases">
        <authorList>
            <person name="Rombauts S."/>
        </authorList>
    </citation>
    <scope>NUCLEOTIDE SEQUENCE</scope>
    <source>
        <strain evidence="2">London</strain>
    </source>
</reference>
<sequence>MVKSYYFRVSLLFLLLLFPFGLDLCFLSEDEMTI</sequence>
<dbReference type="EnsemblMetazoa" id="tetur03g00480.1">
    <property type="protein sequence ID" value="tetur03g00480.1"/>
    <property type="gene ID" value="tetur03g00480"/>
</dbReference>
<evidence type="ECO:0000313" key="1">
    <source>
        <dbReference type="EnsemblMetazoa" id="tetur03g00480.1"/>
    </source>
</evidence>
<protein>
    <submittedName>
        <fullName evidence="1">Uncharacterized protein</fullName>
    </submittedName>
</protein>
<evidence type="ECO:0000313" key="2">
    <source>
        <dbReference type="Proteomes" id="UP000015104"/>
    </source>
</evidence>
<dbReference type="EMBL" id="CAEY01001108">
    <property type="status" value="NOT_ANNOTATED_CDS"/>
    <property type="molecule type" value="Genomic_DNA"/>
</dbReference>
<proteinExistence type="predicted"/>